<dbReference type="EMBL" id="CAVMBE010000022">
    <property type="protein sequence ID" value="CAK4004533.1"/>
    <property type="molecule type" value="Genomic_DNA"/>
</dbReference>
<keyword evidence="3" id="KW-1185">Reference proteome</keyword>
<evidence type="ECO:0000259" key="1">
    <source>
        <dbReference type="Pfam" id="PF06985"/>
    </source>
</evidence>
<name>A0AAI9EAH5_9PEZI</name>
<reference evidence="2" key="1">
    <citation type="submission" date="2023-11" db="EMBL/GenBank/DDBJ databases">
        <authorList>
            <person name="Alioto T."/>
            <person name="Alioto T."/>
            <person name="Gomez Garrido J."/>
        </authorList>
    </citation>
    <scope>NUCLEOTIDE SEQUENCE</scope>
</reference>
<evidence type="ECO:0000313" key="2">
    <source>
        <dbReference type="EMBL" id="CAK4004533.1"/>
    </source>
</evidence>
<dbReference type="InterPro" id="IPR010730">
    <property type="entry name" value="HET"/>
</dbReference>
<dbReference type="PANTHER" id="PTHR24148">
    <property type="entry name" value="ANKYRIN REPEAT DOMAIN-CONTAINING PROTEIN 39 HOMOLOG-RELATED"/>
    <property type="match status" value="1"/>
</dbReference>
<comment type="caution">
    <text evidence="2">The sequence shown here is derived from an EMBL/GenBank/DDBJ whole genome shotgun (WGS) entry which is preliminary data.</text>
</comment>
<dbReference type="AlphaFoldDB" id="A0AAI9EAH5"/>
<evidence type="ECO:0000313" key="3">
    <source>
        <dbReference type="Proteomes" id="UP001296104"/>
    </source>
</evidence>
<proteinExistence type="predicted"/>
<dbReference type="Proteomes" id="UP001296104">
    <property type="component" value="Unassembled WGS sequence"/>
</dbReference>
<dbReference type="Pfam" id="PF06985">
    <property type="entry name" value="HET"/>
    <property type="match status" value="1"/>
</dbReference>
<feature type="domain" description="Heterokaryon incompatibility" evidence="1">
    <location>
        <begin position="52"/>
        <end position="209"/>
    </location>
</feature>
<protein>
    <recommendedName>
        <fullName evidence="1">Heterokaryon incompatibility domain-containing protein</fullName>
    </recommendedName>
</protein>
<sequence length="242" mass="27356">MGGHLAGDALYRYTRLEDDTTQIRLLRHSRQPSREEVKFEMQAWPIGGTPTYHAISYTWGDVSKTESVIVNQIRCRIGVNAHYALLQSINQQKADVDYYWIDTLCIDQSHLLEKGHQVQMMGSIYGGSSLNYLCVGPGGPHFRLLFSVCDKYFPATSYEARKDLGSPSDKIREYVNTLPPDSEELDHLCTAMDEFMKITYIRRLWVVQEIMMGLSQDRSSAGAVQFQLHCGSCSISTGVLMA</sequence>
<gene>
    <name evidence="2" type="ORF">LECACI_7A004266</name>
</gene>
<dbReference type="PANTHER" id="PTHR24148:SF73">
    <property type="entry name" value="HET DOMAIN PROTEIN (AFU_ORTHOLOGUE AFUA_8G01020)"/>
    <property type="match status" value="1"/>
</dbReference>
<dbReference type="InterPro" id="IPR052895">
    <property type="entry name" value="HetReg/Transcr_Mod"/>
</dbReference>
<accession>A0AAI9EAH5</accession>
<organism evidence="2 3">
    <name type="scientific">Lecanosticta acicola</name>
    <dbReference type="NCBI Taxonomy" id="111012"/>
    <lineage>
        <taxon>Eukaryota</taxon>
        <taxon>Fungi</taxon>
        <taxon>Dikarya</taxon>
        <taxon>Ascomycota</taxon>
        <taxon>Pezizomycotina</taxon>
        <taxon>Dothideomycetes</taxon>
        <taxon>Dothideomycetidae</taxon>
        <taxon>Mycosphaerellales</taxon>
        <taxon>Mycosphaerellaceae</taxon>
        <taxon>Lecanosticta</taxon>
    </lineage>
</organism>